<sequence length="76" mass="8832">MVSLLFYRRKRLTAKAAPKIVTLMQDVPFTEFKTKMGQPALDRLKVFAGVHPPYDEYDLPQLLDYDENFISTLIIL</sequence>
<accession>A0A9Q0EUJ3</accession>
<gene>
    <name evidence="1" type="ORF">NHX12_019955</name>
</gene>
<protein>
    <submittedName>
        <fullName evidence="1">Uncharacterized protein</fullName>
    </submittedName>
</protein>
<keyword evidence="2" id="KW-1185">Reference proteome</keyword>
<dbReference type="Proteomes" id="UP001148018">
    <property type="component" value="Unassembled WGS sequence"/>
</dbReference>
<dbReference type="AlphaFoldDB" id="A0A9Q0EUJ3"/>
<dbReference type="EMBL" id="JANIIK010000035">
    <property type="protein sequence ID" value="KAJ3613709.1"/>
    <property type="molecule type" value="Genomic_DNA"/>
</dbReference>
<organism evidence="1 2">
    <name type="scientific">Muraenolepis orangiensis</name>
    <name type="common">Patagonian moray cod</name>
    <dbReference type="NCBI Taxonomy" id="630683"/>
    <lineage>
        <taxon>Eukaryota</taxon>
        <taxon>Metazoa</taxon>
        <taxon>Chordata</taxon>
        <taxon>Craniata</taxon>
        <taxon>Vertebrata</taxon>
        <taxon>Euteleostomi</taxon>
        <taxon>Actinopterygii</taxon>
        <taxon>Neopterygii</taxon>
        <taxon>Teleostei</taxon>
        <taxon>Neoteleostei</taxon>
        <taxon>Acanthomorphata</taxon>
        <taxon>Zeiogadaria</taxon>
        <taxon>Gadariae</taxon>
        <taxon>Gadiformes</taxon>
        <taxon>Muraenolepidoidei</taxon>
        <taxon>Muraenolepididae</taxon>
        <taxon>Muraenolepis</taxon>
    </lineage>
</organism>
<name>A0A9Q0EUJ3_9TELE</name>
<evidence type="ECO:0000313" key="1">
    <source>
        <dbReference type="EMBL" id="KAJ3613709.1"/>
    </source>
</evidence>
<proteinExistence type="predicted"/>
<reference evidence="1" key="1">
    <citation type="submission" date="2022-07" db="EMBL/GenBank/DDBJ databases">
        <title>Chromosome-level genome of Muraenolepis orangiensis.</title>
        <authorList>
            <person name="Kim J."/>
        </authorList>
    </citation>
    <scope>NUCLEOTIDE SEQUENCE</scope>
    <source>
        <strain evidence="1">KU_S4_2022</strain>
        <tissue evidence="1">Muscle</tissue>
    </source>
</reference>
<comment type="caution">
    <text evidence="1">The sequence shown here is derived from an EMBL/GenBank/DDBJ whole genome shotgun (WGS) entry which is preliminary data.</text>
</comment>
<evidence type="ECO:0000313" key="2">
    <source>
        <dbReference type="Proteomes" id="UP001148018"/>
    </source>
</evidence>